<feature type="non-terminal residue" evidence="5">
    <location>
        <position position="236"/>
    </location>
</feature>
<reference evidence="5" key="1">
    <citation type="submission" date="2020-10" db="EMBL/GenBank/DDBJ databases">
        <authorList>
            <person name="Gilroy R."/>
        </authorList>
    </citation>
    <scope>NUCLEOTIDE SEQUENCE</scope>
    <source>
        <strain evidence="5">ChiGjej3B3-7149</strain>
    </source>
</reference>
<evidence type="ECO:0000313" key="6">
    <source>
        <dbReference type="Proteomes" id="UP000824238"/>
    </source>
</evidence>
<dbReference type="SUPFAM" id="SSF51998">
    <property type="entry name" value="PFL-like glycyl radical enzymes"/>
    <property type="match status" value="1"/>
</dbReference>
<evidence type="ECO:0000256" key="3">
    <source>
        <dbReference type="PROSITE-ProRule" id="PRU00492"/>
    </source>
</evidence>
<dbReference type="GO" id="GO:0031250">
    <property type="term" value="C:anaerobic ribonucleoside-triphosphate reductase complex"/>
    <property type="evidence" value="ECO:0007669"/>
    <property type="project" value="TreeGrafter"/>
</dbReference>
<feature type="domain" description="ATP-cone" evidence="4">
    <location>
        <begin position="2"/>
        <end position="95"/>
    </location>
</feature>
<keyword evidence="1 3" id="KW-0547">Nucleotide-binding</keyword>
<dbReference type="AlphaFoldDB" id="A0A9D1IYP3"/>
<dbReference type="Proteomes" id="UP000824238">
    <property type="component" value="Unassembled WGS sequence"/>
</dbReference>
<keyword evidence="2 3" id="KW-0067">ATP-binding</keyword>
<gene>
    <name evidence="5" type="ORF">IAD36_02880</name>
</gene>
<organism evidence="5 6">
    <name type="scientific">Candidatus Scatomorpha intestinigallinarum</name>
    <dbReference type="NCBI Taxonomy" id="2840923"/>
    <lineage>
        <taxon>Bacteria</taxon>
        <taxon>Bacillati</taxon>
        <taxon>Bacillota</taxon>
        <taxon>Clostridia</taxon>
        <taxon>Eubacteriales</taxon>
        <taxon>Candidatus Scatomorpha</taxon>
    </lineage>
</organism>
<evidence type="ECO:0000313" key="5">
    <source>
        <dbReference type="EMBL" id="HIR54532.1"/>
    </source>
</evidence>
<dbReference type="InterPro" id="IPR012833">
    <property type="entry name" value="NrdD"/>
</dbReference>
<dbReference type="GO" id="GO:0004748">
    <property type="term" value="F:ribonucleoside-diphosphate reductase activity, thioredoxin disulfide as acceptor"/>
    <property type="evidence" value="ECO:0007669"/>
    <property type="project" value="TreeGrafter"/>
</dbReference>
<dbReference type="PANTHER" id="PTHR21075">
    <property type="entry name" value="ANAEROBIC RIBONUCLEOSIDE-TRIPHOSPHATE REDUCTASE"/>
    <property type="match status" value="1"/>
</dbReference>
<dbReference type="GO" id="GO:0005524">
    <property type="term" value="F:ATP binding"/>
    <property type="evidence" value="ECO:0007669"/>
    <property type="project" value="UniProtKB-UniRule"/>
</dbReference>
<dbReference type="GO" id="GO:0009265">
    <property type="term" value="P:2'-deoxyribonucleotide biosynthetic process"/>
    <property type="evidence" value="ECO:0007669"/>
    <property type="project" value="TreeGrafter"/>
</dbReference>
<dbReference type="PROSITE" id="PS51161">
    <property type="entry name" value="ATP_CONE"/>
    <property type="match status" value="1"/>
</dbReference>
<dbReference type="Pfam" id="PF03477">
    <property type="entry name" value="ATP-cone"/>
    <property type="match status" value="1"/>
</dbReference>
<evidence type="ECO:0000256" key="2">
    <source>
        <dbReference type="ARBA" id="ARBA00022840"/>
    </source>
</evidence>
<dbReference type="Pfam" id="PF13597">
    <property type="entry name" value="NRDD"/>
    <property type="match status" value="1"/>
</dbReference>
<dbReference type="Gene3D" id="3.20.70.20">
    <property type="match status" value="1"/>
</dbReference>
<dbReference type="InterPro" id="IPR005144">
    <property type="entry name" value="ATP-cone_dom"/>
</dbReference>
<evidence type="ECO:0000259" key="4">
    <source>
        <dbReference type="PROSITE" id="PS51161"/>
    </source>
</evidence>
<sequence>MYRVRKREGELVDFNISKISSAITKAFDATGTEYNESVIDFLSLKVTADFQSKIENGSVSVEDIQDSVEAVLSRGGYEHVAKAYILYRRQREKLRNMRSTYLDYKNVVDSYLDASDWRVKENSTVNYSVGGLILSNSGAITANYWLSEIYDDEIANAHKNADLHLHDLSMLTGYCAGWSLKQLIQEGLGGIPGKITSSPASHLSTLCNQMVNFLGIMQNEWAGAQAFSSFDTYLAP</sequence>
<dbReference type="EMBL" id="DVHH01000074">
    <property type="protein sequence ID" value="HIR54532.1"/>
    <property type="molecule type" value="Genomic_DNA"/>
</dbReference>
<reference evidence="5" key="2">
    <citation type="journal article" date="2021" name="PeerJ">
        <title>Extensive microbial diversity within the chicken gut microbiome revealed by metagenomics and culture.</title>
        <authorList>
            <person name="Gilroy R."/>
            <person name="Ravi A."/>
            <person name="Getino M."/>
            <person name="Pursley I."/>
            <person name="Horton D.L."/>
            <person name="Alikhan N.F."/>
            <person name="Baker D."/>
            <person name="Gharbi K."/>
            <person name="Hall N."/>
            <person name="Watson M."/>
            <person name="Adriaenssens E.M."/>
            <person name="Foster-Nyarko E."/>
            <person name="Jarju S."/>
            <person name="Secka A."/>
            <person name="Antonio M."/>
            <person name="Oren A."/>
            <person name="Chaudhuri R.R."/>
            <person name="La Ragione R."/>
            <person name="Hildebrand F."/>
            <person name="Pallen M.J."/>
        </authorList>
    </citation>
    <scope>NUCLEOTIDE SEQUENCE</scope>
    <source>
        <strain evidence="5">ChiGjej3B3-7149</strain>
    </source>
</reference>
<protein>
    <submittedName>
        <fullName evidence="5">Ribonucleoside triphosphate reductase</fullName>
    </submittedName>
</protein>
<comment type="caution">
    <text evidence="5">The sequence shown here is derived from an EMBL/GenBank/DDBJ whole genome shotgun (WGS) entry which is preliminary data.</text>
</comment>
<dbReference type="PANTHER" id="PTHR21075:SF0">
    <property type="entry name" value="ANAEROBIC RIBONUCLEOSIDE-TRIPHOSPHATE REDUCTASE"/>
    <property type="match status" value="1"/>
</dbReference>
<proteinExistence type="predicted"/>
<name>A0A9D1IYP3_9FIRM</name>
<dbReference type="GO" id="GO:0006260">
    <property type="term" value="P:DNA replication"/>
    <property type="evidence" value="ECO:0007669"/>
    <property type="project" value="InterPro"/>
</dbReference>
<accession>A0A9D1IYP3</accession>
<dbReference type="GO" id="GO:0008998">
    <property type="term" value="F:ribonucleoside-triphosphate reductase (thioredoxin) activity"/>
    <property type="evidence" value="ECO:0007669"/>
    <property type="project" value="InterPro"/>
</dbReference>
<evidence type="ECO:0000256" key="1">
    <source>
        <dbReference type="ARBA" id="ARBA00022741"/>
    </source>
</evidence>